<evidence type="ECO:0000256" key="6">
    <source>
        <dbReference type="ARBA" id="ARBA00023163"/>
    </source>
</evidence>
<evidence type="ECO:0000259" key="7">
    <source>
        <dbReference type="PROSITE" id="PS01124"/>
    </source>
</evidence>
<dbReference type="Pfam" id="PF12833">
    <property type="entry name" value="HTH_18"/>
    <property type="match status" value="1"/>
</dbReference>
<keyword evidence="3" id="KW-0805">Transcription regulation</keyword>
<dbReference type="SMART" id="SM00342">
    <property type="entry name" value="HTH_ARAC"/>
    <property type="match status" value="1"/>
</dbReference>
<dbReference type="InterPro" id="IPR018060">
    <property type="entry name" value="HTH_AraC"/>
</dbReference>
<sequence>METYSPETMWQAVAASDPTYDGHFCYGVTTTRVFCRPSCKSRQPRRENTVFFPGPAAALAQGYRPCKRCRPDALLAPGQDLIRIARLLLETEYDNPAILTELPGRIGLSRSHLARLFKHHTGQAPRDYLRALRIGKAEALLAGSHLTGTGVAYAVGFGSPSRFFAAFRARTGLSPRAWRRCQTEEAAPCSK</sequence>
<dbReference type="InterPro" id="IPR016220">
    <property type="entry name" value="Me-P-triester_DNA_alkyl-Trfase"/>
</dbReference>
<dbReference type="RefSeq" id="WP_413781334.1">
    <property type="nucleotide sequence ID" value="NZ_JAUOZS010000001.1"/>
</dbReference>
<dbReference type="PIRSF" id="PIRSF000408">
    <property type="entry name" value="Alkyltransferas_AdaA"/>
    <property type="match status" value="1"/>
</dbReference>
<name>A0ABU3P1E4_9FIRM</name>
<evidence type="ECO:0000256" key="5">
    <source>
        <dbReference type="ARBA" id="ARBA00023159"/>
    </source>
</evidence>
<protein>
    <submittedName>
        <fullName evidence="8">Ada metal-binding domain-containing protein</fullName>
    </submittedName>
</protein>
<dbReference type="Gene3D" id="1.10.10.60">
    <property type="entry name" value="Homeodomain-like"/>
    <property type="match status" value="2"/>
</dbReference>
<keyword evidence="4" id="KW-0238">DNA-binding</keyword>
<evidence type="ECO:0000256" key="2">
    <source>
        <dbReference type="ARBA" id="ARBA00022603"/>
    </source>
</evidence>
<dbReference type="InterPro" id="IPR035451">
    <property type="entry name" value="Ada-like_dom_sf"/>
</dbReference>
<dbReference type="PANTHER" id="PTHR46796:SF6">
    <property type="entry name" value="ARAC SUBFAMILY"/>
    <property type="match status" value="1"/>
</dbReference>
<keyword evidence="5" id="KW-0010">Activator</keyword>
<evidence type="ECO:0000313" key="8">
    <source>
        <dbReference type="EMBL" id="MDT8902865.1"/>
    </source>
</evidence>
<dbReference type="InterPro" id="IPR009057">
    <property type="entry name" value="Homeodomain-like_sf"/>
</dbReference>
<dbReference type="SUPFAM" id="SSF57884">
    <property type="entry name" value="Ada DNA repair protein, N-terminal domain (N-Ada 10)"/>
    <property type="match status" value="1"/>
</dbReference>
<dbReference type="PANTHER" id="PTHR46796">
    <property type="entry name" value="HTH-TYPE TRANSCRIPTIONAL ACTIVATOR RHAS-RELATED"/>
    <property type="match status" value="1"/>
</dbReference>
<proteinExistence type="predicted"/>
<accession>A0ABU3P1E4</accession>
<evidence type="ECO:0000256" key="3">
    <source>
        <dbReference type="ARBA" id="ARBA00023015"/>
    </source>
</evidence>
<evidence type="ECO:0000256" key="1">
    <source>
        <dbReference type="ARBA" id="ARBA00001947"/>
    </source>
</evidence>
<comment type="cofactor">
    <cofactor evidence="1">
        <name>Zn(2+)</name>
        <dbReference type="ChEBI" id="CHEBI:29105"/>
    </cofactor>
</comment>
<keyword evidence="9" id="KW-1185">Reference proteome</keyword>
<keyword evidence="6" id="KW-0804">Transcription</keyword>
<organism evidence="8 9">
    <name type="scientific">Anaeroselena agilis</name>
    <dbReference type="NCBI Taxonomy" id="3063788"/>
    <lineage>
        <taxon>Bacteria</taxon>
        <taxon>Bacillati</taxon>
        <taxon>Bacillota</taxon>
        <taxon>Negativicutes</taxon>
        <taxon>Acetonemataceae</taxon>
        <taxon>Anaeroselena</taxon>
    </lineage>
</organism>
<dbReference type="EMBL" id="JAUOZS010000001">
    <property type="protein sequence ID" value="MDT8902865.1"/>
    <property type="molecule type" value="Genomic_DNA"/>
</dbReference>
<dbReference type="Gene3D" id="3.40.10.10">
    <property type="entry name" value="DNA Methylphosphotriester Repair Domain"/>
    <property type="match status" value="1"/>
</dbReference>
<evidence type="ECO:0000256" key="4">
    <source>
        <dbReference type="ARBA" id="ARBA00023125"/>
    </source>
</evidence>
<evidence type="ECO:0000313" key="9">
    <source>
        <dbReference type="Proteomes" id="UP001254848"/>
    </source>
</evidence>
<gene>
    <name evidence="8" type="ORF">Q4T40_16610</name>
</gene>
<comment type="caution">
    <text evidence="8">The sequence shown here is derived from an EMBL/GenBank/DDBJ whole genome shotgun (WGS) entry which is preliminary data.</text>
</comment>
<dbReference type="Proteomes" id="UP001254848">
    <property type="component" value="Unassembled WGS sequence"/>
</dbReference>
<reference evidence="8 9" key="1">
    <citation type="submission" date="2023-07" db="EMBL/GenBank/DDBJ databases">
        <title>The novel representative of Negativicutes class, Anaeroselena agilis gen. nov. sp. nov.</title>
        <authorList>
            <person name="Prokofeva M.I."/>
            <person name="Elcheninov A.G."/>
            <person name="Klyukina A."/>
            <person name="Kublanov I.V."/>
            <person name="Frolov E.N."/>
            <person name="Podosokorskaya O.A."/>
        </authorList>
    </citation>
    <scope>NUCLEOTIDE SEQUENCE [LARGE SCALE GENOMIC DNA]</scope>
    <source>
        <strain evidence="8 9">4137-cl</strain>
    </source>
</reference>
<keyword evidence="2" id="KW-0489">Methyltransferase</keyword>
<dbReference type="InterPro" id="IPR050204">
    <property type="entry name" value="AraC_XylS_family_regulators"/>
</dbReference>
<feature type="domain" description="HTH araC/xylS-type" evidence="7">
    <location>
        <begin position="83"/>
        <end position="181"/>
    </location>
</feature>
<keyword evidence="2" id="KW-0808">Transferase</keyword>
<dbReference type="PROSITE" id="PS01124">
    <property type="entry name" value="HTH_ARAC_FAMILY_2"/>
    <property type="match status" value="1"/>
</dbReference>
<dbReference type="InterPro" id="IPR004026">
    <property type="entry name" value="Ada_DNA_repair_Zn-bd"/>
</dbReference>
<dbReference type="SUPFAM" id="SSF46689">
    <property type="entry name" value="Homeodomain-like"/>
    <property type="match status" value="2"/>
</dbReference>
<dbReference type="Pfam" id="PF02805">
    <property type="entry name" value="Ada_Zn_binding"/>
    <property type="match status" value="1"/>
</dbReference>